<keyword evidence="3 7" id="KW-0378">Hydrolase</keyword>
<feature type="binding site" evidence="7">
    <location>
        <position position="319"/>
    </location>
    <ligand>
        <name>N-formimidoyl-L-glutamate</name>
        <dbReference type="ChEBI" id="CHEBI:58928"/>
    </ligand>
</feature>
<evidence type="ECO:0000256" key="7">
    <source>
        <dbReference type="HAMAP-Rule" id="MF_00372"/>
    </source>
</evidence>
<feature type="binding site" evidence="7">
    <location>
        <position position="245"/>
    </location>
    <ligand>
        <name>4-imidazolone-5-propanoate</name>
        <dbReference type="ChEBI" id="CHEBI:77893"/>
    </ligand>
</feature>
<dbReference type="OrthoDB" id="9776455at2"/>
<evidence type="ECO:0000256" key="2">
    <source>
        <dbReference type="ARBA" id="ARBA00022723"/>
    </source>
</evidence>
<evidence type="ECO:0000256" key="3">
    <source>
        <dbReference type="ARBA" id="ARBA00022801"/>
    </source>
</evidence>
<dbReference type="PANTHER" id="PTHR42752:SF1">
    <property type="entry name" value="IMIDAZOLONEPROPIONASE-RELATED"/>
    <property type="match status" value="1"/>
</dbReference>
<dbReference type="GO" id="GO:0019556">
    <property type="term" value="P:L-histidine catabolic process to glutamate and formamide"/>
    <property type="evidence" value="ECO:0007669"/>
    <property type="project" value="UniProtKB-UniRule"/>
</dbReference>
<feature type="binding site" evidence="7">
    <location>
        <position position="317"/>
    </location>
    <ligand>
        <name>Zn(2+)</name>
        <dbReference type="ChEBI" id="CHEBI:29105"/>
    </ligand>
</feature>
<feature type="binding site" evidence="7">
    <location>
        <position position="321"/>
    </location>
    <ligand>
        <name>N-formimidoyl-L-glutamate</name>
        <dbReference type="ChEBI" id="CHEBI:58928"/>
    </ligand>
</feature>
<dbReference type="Gene3D" id="2.30.40.10">
    <property type="entry name" value="Urease, subunit C, domain 1"/>
    <property type="match status" value="1"/>
</dbReference>
<dbReference type="FunFam" id="3.20.20.140:FF:000007">
    <property type="entry name" value="Imidazolonepropionase"/>
    <property type="match status" value="1"/>
</dbReference>
<dbReference type="PANTHER" id="PTHR42752">
    <property type="entry name" value="IMIDAZOLONEPROPIONASE"/>
    <property type="match status" value="1"/>
</dbReference>
<dbReference type="GO" id="GO:0008270">
    <property type="term" value="F:zinc ion binding"/>
    <property type="evidence" value="ECO:0007669"/>
    <property type="project" value="UniProtKB-UniRule"/>
</dbReference>
<dbReference type="SUPFAM" id="SSF51556">
    <property type="entry name" value="Metallo-dependent hydrolases"/>
    <property type="match status" value="1"/>
</dbReference>
<dbReference type="GO" id="GO:0050480">
    <property type="term" value="F:imidazolonepropionase activity"/>
    <property type="evidence" value="ECO:0007669"/>
    <property type="project" value="UniProtKB-UniRule"/>
</dbReference>
<accession>A0A370GMZ5</accession>
<comment type="similarity">
    <text evidence="7">Belongs to the metallo-dependent hydrolases superfamily. HutI family.</text>
</comment>
<sequence>MEKQFDAIWINAVMATCEQGYGLIQEAAIAVKEGTIAWLGAMNALPGKPDALADQVYDVKGYCLTPGLIDCHTHLIYAGNRASEFEMRLQGVSYEEIARRGGGIQSTVRATRQASFETLLQASLKRARALLASGVTTVEIKSGYGLDWDTELKILRVAKRIEELLPMTVCTTFLGAHTIPVEYREAPDAYVDLVCEEMIPKVAREKLASAVDVFCEKIAFNLQQTERVFKTAKQHGLAVKCHSEQLSDSGSASLAAAYQALSVDHLEHISEAGIKAIAQSGTVAVLLPGAYYFLREKAQPPVELLRQHRVPMAIATDCNPGTSPLLSLLIALNMACTLFRLTPEEALTGVTRYAAKALGLHKQGTLTLGNYADFAVWEAAHPAELAYYIGGNPLRQLVKRGKIVDSKAGA</sequence>
<comment type="function">
    <text evidence="7">Catalyzes the hydrolytic cleavage of the carbon-nitrogen bond in imidazolone-5-propanoate to yield N-formimidoyl-L-glutamate. It is the third step in the universal histidine degradation pathway.</text>
</comment>
<name>A0A370GMZ5_9COXI</name>
<feature type="binding site" evidence="7">
    <location>
        <position position="74"/>
    </location>
    <ligand>
        <name>Zn(2+)</name>
        <dbReference type="ChEBI" id="CHEBI:29105"/>
    </ligand>
</feature>
<dbReference type="InterPro" id="IPR006680">
    <property type="entry name" value="Amidohydro-rel"/>
</dbReference>
<proteinExistence type="inferred from homology"/>
<feature type="binding site" evidence="7">
    <location>
        <position position="317"/>
    </location>
    <ligand>
        <name>Fe(3+)</name>
        <dbReference type="ChEBI" id="CHEBI:29034"/>
    </ligand>
</feature>
<keyword evidence="2 7" id="KW-0479">Metal-binding</keyword>
<dbReference type="GO" id="GO:0005737">
    <property type="term" value="C:cytoplasm"/>
    <property type="evidence" value="ECO:0007669"/>
    <property type="project" value="UniProtKB-SubCell"/>
</dbReference>
<organism evidence="9 10">
    <name type="scientific">Aquicella lusitana</name>
    <dbReference type="NCBI Taxonomy" id="254246"/>
    <lineage>
        <taxon>Bacteria</taxon>
        <taxon>Pseudomonadati</taxon>
        <taxon>Pseudomonadota</taxon>
        <taxon>Gammaproteobacteria</taxon>
        <taxon>Legionellales</taxon>
        <taxon>Coxiellaceae</taxon>
        <taxon>Aquicella</taxon>
    </lineage>
</organism>
<keyword evidence="5 7" id="KW-0862">Zinc</keyword>
<protein>
    <recommendedName>
        <fullName evidence="1 7">Imidazolonepropionase</fullName>
        <ecNumber evidence="1 7">3.5.2.7</ecNumber>
    </recommendedName>
    <alternativeName>
        <fullName evidence="7">Imidazolone-5-propionate hydrolase</fullName>
    </alternativeName>
</protein>
<feature type="binding site" evidence="7">
    <location>
        <position position="177"/>
    </location>
    <ligand>
        <name>4-imidazolone-5-propanoate</name>
        <dbReference type="ChEBI" id="CHEBI:77893"/>
    </ligand>
</feature>
<dbReference type="HAMAP" id="MF_00372">
    <property type="entry name" value="HutI"/>
    <property type="match status" value="1"/>
</dbReference>
<feature type="binding site" evidence="7">
    <location>
        <position position="72"/>
    </location>
    <ligand>
        <name>Fe(3+)</name>
        <dbReference type="ChEBI" id="CHEBI:29034"/>
    </ligand>
</feature>
<dbReference type="InterPro" id="IPR032466">
    <property type="entry name" value="Metal_Hydrolase"/>
</dbReference>
<evidence type="ECO:0000256" key="5">
    <source>
        <dbReference type="ARBA" id="ARBA00022833"/>
    </source>
</evidence>
<dbReference type="EC" id="3.5.2.7" evidence="1 7"/>
<keyword evidence="10" id="KW-1185">Reference proteome</keyword>
<evidence type="ECO:0000313" key="9">
    <source>
        <dbReference type="EMBL" id="RDI43794.1"/>
    </source>
</evidence>
<comment type="catalytic activity">
    <reaction evidence="7">
        <text>4-imidazolone-5-propanoate + H2O = N-formimidoyl-L-glutamate</text>
        <dbReference type="Rhea" id="RHEA:23660"/>
        <dbReference type="ChEBI" id="CHEBI:15377"/>
        <dbReference type="ChEBI" id="CHEBI:58928"/>
        <dbReference type="ChEBI" id="CHEBI:77893"/>
        <dbReference type="EC" id="3.5.2.7"/>
    </reaction>
</comment>
<dbReference type="GO" id="GO:0019557">
    <property type="term" value="P:L-histidine catabolic process to glutamate and formate"/>
    <property type="evidence" value="ECO:0007669"/>
    <property type="project" value="UniProtKB-UniPathway"/>
</dbReference>
<feature type="binding site" evidence="7">
    <location>
        <position position="144"/>
    </location>
    <ligand>
        <name>4-imidazolone-5-propanoate</name>
        <dbReference type="ChEBI" id="CHEBI:77893"/>
    </ligand>
</feature>
<comment type="caution">
    <text evidence="9">The sequence shown here is derived from an EMBL/GenBank/DDBJ whole genome shotgun (WGS) entry which is preliminary data.</text>
</comment>
<dbReference type="SUPFAM" id="SSF51338">
    <property type="entry name" value="Composite domain of metallo-dependent hydrolases"/>
    <property type="match status" value="1"/>
</dbReference>
<feature type="binding site" evidence="7">
    <location>
        <position position="322"/>
    </location>
    <ligand>
        <name>4-imidazolone-5-propanoate</name>
        <dbReference type="ChEBI" id="CHEBI:77893"/>
    </ligand>
</feature>
<evidence type="ECO:0000313" key="10">
    <source>
        <dbReference type="Proteomes" id="UP000254720"/>
    </source>
</evidence>
<feature type="binding site" evidence="7">
    <location>
        <position position="74"/>
    </location>
    <ligand>
        <name>Fe(3+)</name>
        <dbReference type="ChEBI" id="CHEBI:29034"/>
    </ligand>
</feature>
<reference evidence="9 10" key="1">
    <citation type="submission" date="2018-07" db="EMBL/GenBank/DDBJ databases">
        <title>Genomic Encyclopedia of Type Strains, Phase IV (KMG-IV): sequencing the most valuable type-strain genomes for metagenomic binning, comparative biology and taxonomic classification.</title>
        <authorList>
            <person name="Goeker M."/>
        </authorList>
    </citation>
    <scope>NUCLEOTIDE SEQUENCE [LARGE SCALE GENOMIC DNA]</scope>
    <source>
        <strain evidence="9 10">DSM 16500</strain>
    </source>
</reference>
<keyword evidence="6 7" id="KW-0408">Iron</keyword>
<keyword evidence="4 7" id="KW-0369">Histidine metabolism</keyword>
<dbReference type="EMBL" id="QQAX01000010">
    <property type="protein sequence ID" value="RDI43794.1"/>
    <property type="molecule type" value="Genomic_DNA"/>
</dbReference>
<feature type="binding site" evidence="7">
    <location>
        <position position="242"/>
    </location>
    <ligand>
        <name>Fe(3+)</name>
        <dbReference type="ChEBI" id="CHEBI:29034"/>
    </ligand>
</feature>
<dbReference type="NCBIfam" id="TIGR01224">
    <property type="entry name" value="hutI"/>
    <property type="match status" value="1"/>
</dbReference>
<dbReference type="GO" id="GO:0005506">
    <property type="term" value="F:iron ion binding"/>
    <property type="evidence" value="ECO:0007669"/>
    <property type="project" value="UniProtKB-UniRule"/>
</dbReference>
<evidence type="ECO:0000259" key="8">
    <source>
        <dbReference type="Pfam" id="PF01979"/>
    </source>
</evidence>
<dbReference type="UniPathway" id="UPA00379">
    <property type="reaction ID" value="UER00551"/>
</dbReference>
<feature type="binding site" evidence="7">
    <location>
        <position position="81"/>
    </location>
    <ligand>
        <name>4-imidazolone-5-propanoate</name>
        <dbReference type="ChEBI" id="CHEBI:77893"/>
    </ligand>
</feature>
<comment type="subcellular location">
    <subcellularLocation>
        <location evidence="7">Cytoplasm</location>
    </subcellularLocation>
</comment>
<dbReference type="InterPro" id="IPR011059">
    <property type="entry name" value="Metal-dep_hydrolase_composite"/>
</dbReference>
<dbReference type="Pfam" id="PF01979">
    <property type="entry name" value="Amidohydro_1"/>
    <property type="match status" value="1"/>
</dbReference>
<dbReference type="InterPro" id="IPR005920">
    <property type="entry name" value="HutI"/>
</dbReference>
<feature type="domain" description="Amidohydrolase-related" evidence="8">
    <location>
        <begin position="64"/>
        <end position="404"/>
    </location>
</feature>
<dbReference type="CDD" id="cd01296">
    <property type="entry name" value="Imidazolone-5PH"/>
    <property type="match status" value="1"/>
</dbReference>
<feature type="binding site" evidence="7">
    <location>
        <position position="144"/>
    </location>
    <ligand>
        <name>N-formimidoyl-L-glutamate</name>
        <dbReference type="ChEBI" id="CHEBI:58928"/>
    </ligand>
</feature>
<gene>
    <name evidence="7" type="primary">hutI</name>
    <name evidence="9" type="ORF">C8D86_11064</name>
</gene>
<comment type="pathway">
    <text evidence="7">Amino-acid degradation; L-histidine degradation into L-glutamate; N-formimidoyl-L-glutamate from L-histidine: step 3/3.</text>
</comment>
<feature type="binding site" evidence="7">
    <location>
        <position position="72"/>
    </location>
    <ligand>
        <name>Zn(2+)</name>
        <dbReference type="ChEBI" id="CHEBI:29105"/>
    </ligand>
</feature>
<feature type="binding site" evidence="7">
    <location>
        <position position="242"/>
    </location>
    <ligand>
        <name>Zn(2+)</name>
        <dbReference type="ChEBI" id="CHEBI:29105"/>
    </ligand>
</feature>
<dbReference type="Gene3D" id="3.20.20.140">
    <property type="entry name" value="Metal-dependent hydrolases"/>
    <property type="match status" value="1"/>
</dbReference>
<keyword evidence="7" id="KW-0963">Cytoplasm</keyword>
<comment type="cofactor">
    <cofactor evidence="7">
        <name>Zn(2+)</name>
        <dbReference type="ChEBI" id="CHEBI:29105"/>
    </cofactor>
    <cofactor evidence="7">
        <name>Fe(3+)</name>
        <dbReference type="ChEBI" id="CHEBI:29034"/>
    </cofactor>
    <text evidence="7">Binds 1 zinc or iron ion per subunit.</text>
</comment>
<evidence type="ECO:0000256" key="6">
    <source>
        <dbReference type="ARBA" id="ARBA00023004"/>
    </source>
</evidence>
<evidence type="ECO:0000256" key="4">
    <source>
        <dbReference type="ARBA" id="ARBA00022808"/>
    </source>
</evidence>
<evidence type="ECO:0000256" key="1">
    <source>
        <dbReference type="ARBA" id="ARBA00012864"/>
    </source>
</evidence>
<dbReference type="Proteomes" id="UP000254720">
    <property type="component" value="Unassembled WGS sequence"/>
</dbReference>
<dbReference type="AlphaFoldDB" id="A0A370GMZ5"/>